<proteinExistence type="inferred from homology"/>
<keyword evidence="1" id="KW-0698">rRNA processing</keyword>
<keyword evidence="1" id="KW-0949">S-adenosyl-L-methionine</keyword>
<dbReference type="HAMAP" id="MF_00934">
    <property type="entry name" value="23SrRNA_methyltr_J"/>
    <property type="match status" value="1"/>
</dbReference>
<dbReference type="PANTHER" id="PTHR37426">
    <property type="entry name" value="RIBOSOMAL RNA LARGE SUBUNIT METHYLTRANSFERASE J"/>
    <property type="match status" value="1"/>
</dbReference>
<accession>A0A849L236</accession>
<dbReference type="Proteomes" id="UP000572377">
    <property type="component" value="Unassembled WGS sequence"/>
</dbReference>
<comment type="caution">
    <text evidence="2">The sequence shown here is derived from an EMBL/GenBank/DDBJ whole genome shotgun (WGS) entry which is preliminary data.</text>
</comment>
<dbReference type="GO" id="GO:0036307">
    <property type="term" value="F:23S rRNA (adenine(2030)-N(6))-methyltransferase activity"/>
    <property type="evidence" value="ECO:0007669"/>
    <property type="project" value="UniProtKB-UniRule"/>
</dbReference>
<keyword evidence="1 2" id="KW-0489">Methyltransferase</keyword>
<dbReference type="InterPro" id="IPR007473">
    <property type="entry name" value="RlmJ"/>
</dbReference>
<protein>
    <recommendedName>
        <fullName evidence="1">Ribosomal RNA large subunit methyltransferase J</fullName>
        <ecNumber evidence="1">2.1.1.266</ecNumber>
    </recommendedName>
    <alternativeName>
        <fullName evidence="1">23S rRNA (adenine(2030)-N6)-methyltransferase</fullName>
    </alternativeName>
    <alternativeName>
        <fullName evidence="1">23S rRNA m6A2030 methyltransferase</fullName>
    </alternativeName>
</protein>
<reference evidence="2 3" key="1">
    <citation type="submission" date="2020-05" db="EMBL/GenBank/DDBJ databases">
        <title>Gimesia benthica sp. nov., a novel planctomycete isolated from a deep-sea water sample of the Northwest Indian Ocean.</title>
        <authorList>
            <person name="Wang J."/>
            <person name="Ruan C."/>
            <person name="Song L."/>
            <person name="Zhu Y."/>
            <person name="Li A."/>
            <person name="Zheng X."/>
            <person name="Wang L."/>
            <person name="Lu Z."/>
            <person name="Huang Y."/>
            <person name="Du W."/>
            <person name="Zhou Y."/>
            <person name="Huang L."/>
            <person name="Dai X."/>
        </authorList>
    </citation>
    <scope>NUCLEOTIDE SEQUENCE [LARGE SCALE GENOMIC DNA]</scope>
    <source>
        <strain evidence="2 3">YYQ-30</strain>
    </source>
</reference>
<feature type="binding site" evidence="1">
    <location>
        <position position="97"/>
    </location>
    <ligand>
        <name>S-adenosyl-L-methionine</name>
        <dbReference type="ChEBI" id="CHEBI:59789"/>
    </ligand>
</feature>
<dbReference type="Pfam" id="PF04378">
    <property type="entry name" value="RsmJ"/>
    <property type="match status" value="1"/>
</dbReference>
<dbReference type="RefSeq" id="WP_171324112.1">
    <property type="nucleotide sequence ID" value="NZ_JABFBC010000001.1"/>
</dbReference>
<keyword evidence="3" id="KW-1185">Reference proteome</keyword>
<dbReference type="GO" id="GO:0005829">
    <property type="term" value="C:cytosol"/>
    <property type="evidence" value="ECO:0007669"/>
    <property type="project" value="TreeGrafter"/>
</dbReference>
<evidence type="ECO:0000256" key="1">
    <source>
        <dbReference type="HAMAP-Rule" id="MF_00934"/>
    </source>
</evidence>
<feature type="active site" description="Proton acceptor" evidence="1">
    <location>
        <position position="160"/>
    </location>
</feature>
<dbReference type="EMBL" id="JABFBC010000001">
    <property type="protein sequence ID" value="NNU80388.1"/>
    <property type="molecule type" value="Genomic_DNA"/>
</dbReference>
<feature type="binding site" evidence="1">
    <location>
        <position position="19"/>
    </location>
    <ligand>
        <name>S-adenosyl-L-methionine</name>
        <dbReference type="ChEBI" id="CHEBI:59789"/>
    </ligand>
</feature>
<dbReference type="AlphaFoldDB" id="A0A849L236"/>
<sequence length="257" mass="28083">MLSYQHIYHAGNAADVQKHALLASMLDYLTAKDKPLSYLETHAGRGLYRLDAEESLRTGEAAAGVARLAAGFPADHPYARCLRKVRARHGASAYPGSPLVAALGLRPGDRMHLAELHPREHEALAEVMAPFGADVRREDGFEMALSICPPMPRRGLVLIDPSYEVKGDYAAIPRQIAAIRRKWNVGIIALWYPILTSGVHADMLEVLTRDHPDALRHEVRFGPARAGHRMVGSGVFVINPTYGLEAEAARLTALFAG</sequence>
<dbReference type="InterPro" id="IPR029063">
    <property type="entry name" value="SAM-dependent_MTases_sf"/>
</dbReference>
<dbReference type="SUPFAM" id="SSF53335">
    <property type="entry name" value="S-adenosyl-L-methionine-dependent methyltransferases"/>
    <property type="match status" value="1"/>
</dbReference>
<dbReference type="PANTHER" id="PTHR37426:SF1">
    <property type="entry name" value="RIBOSOMAL RNA LARGE SUBUNIT METHYLTRANSFERASE J"/>
    <property type="match status" value="1"/>
</dbReference>
<feature type="binding site" evidence="1">
    <location>
        <position position="42"/>
    </location>
    <ligand>
        <name>S-adenosyl-L-methionine</name>
        <dbReference type="ChEBI" id="CHEBI:59789"/>
    </ligand>
</feature>
<comment type="similarity">
    <text evidence="1">Belongs to the RlmJ family.</text>
</comment>
<evidence type="ECO:0000313" key="2">
    <source>
        <dbReference type="EMBL" id="NNU80388.1"/>
    </source>
</evidence>
<evidence type="ECO:0000313" key="3">
    <source>
        <dbReference type="Proteomes" id="UP000572377"/>
    </source>
</evidence>
<feature type="binding site" evidence="1">
    <location>
        <begin position="139"/>
        <end position="140"/>
    </location>
    <ligand>
        <name>S-adenosyl-L-methionine</name>
        <dbReference type="ChEBI" id="CHEBI:59789"/>
    </ligand>
</feature>
<dbReference type="EC" id="2.1.1.266" evidence="1"/>
<comment type="subunit">
    <text evidence="1">Monomer.</text>
</comment>
<comment type="function">
    <text evidence="1">Specifically methylates the adenine in position 2030 of 23S rRNA.</text>
</comment>
<feature type="binding site" evidence="1">
    <location>
        <position position="160"/>
    </location>
    <ligand>
        <name>S-adenosyl-L-methionine</name>
        <dbReference type="ChEBI" id="CHEBI:59789"/>
    </ligand>
</feature>
<name>A0A849L236_9RHOB</name>
<feature type="binding site" evidence="1">
    <location>
        <position position="115"/>
    </location>
    <ligand>
        <name>S-adenosyl-L-methionine</name>
        <dbReference type="ChEBI" id="CHEBI:59789"/>
    </ligand>
</feature>
<feature type="site" description="Interaction with substrate rRNA" evidence="1">
    <location>
        <position position="4"/>
    </location>
</feature>
<dbReference type="GO" id="GO:0003723">
    <property type="term" value="F:RNA binding"/>
    <property type="evidence" value="ECO:0007669"/>
    <property type="project" value="UniProtKB-UniRule"/>
</dbReference>
<comment type="catalytic activity">
    <reaction evidence="1">
        <text>adenosine(2030) in 23S rRNA + S-adenosyl-L-methionine = N(6)-methyladenosine(2030) in 23S rRNA + S-adenosyl-L-homocysteine + H(+)</text>
        <dbReference type="Rhea" id="RHEA:43736"/>
        <dbReference type="Rhea" id="RHEA-COMP:10668"/>
        <dbReference type="Rhea" id="RHEA-COMP:10669"/>
        <dbReference type="ChEBI" id="CHEBI:15378"/>
        <dbReference type="ChEBI" id="CHEBI:57856"/>
        <dbReference type="ChEBI" id="CHEBI:59789"/>
        <dbReference type="ChEBI" id="CHEBI:74411"/>
        <dbReference type="ChEBI" id="CHEBI:74449"/>
        <dbReference type="EC" id="2.1.1.266"/>
    </reaction>
</comment>
<dbReference type="GO" id="GO:0070475">
    <property type="term" value="P:rRNA base methylation"/>
    <property type="evidence" value="ECO:0007669"/>
    <property type="project" value="UniProtKB-UniRule"/>
</dbReference>
<dbReference type="Gene3D" id="3.40.50.150">
    <property type="entry name" value="Vaccinia Virus protein VP39"/>
    <property type="match status" value="1"/>
</dbReference>
<organism evidence="2 3">
    <name type="scientific">Halovulum dunhuangense</name>
    <dbReference type="NCBI Taxonomy" id="1505036"/>
    <lineage>
        <taxon>Bacteria</taxon>
        <taxon>Pseudomonadati</taxon>
        <taxon>Pseudomonadota</taxon>
        <taxon>Alphaproteobacteria</taxon>
        <taxon>Rhodobacterales</taxon>
        <taxon>Paracoccaceae</taxon>
        <taxon>Halovulum</taxon>
    </lineage>
</organism>
<keyword evidence="1" id="KW-0694">RNA-binding</keyword>
<keyword evidence="1 2" id="KW-0808">Transferase</keyword>
<gene>
    <name evidence="1" type="primary">rlmJ</name>
    <name evidence="2" type="ORF">HMH01_08025</name>
</gene>